<name>A0A368XFM4_9BURK</name>
<dbReference type="Pfam" id="PF02604">
    <property type="entry name" value="PhdYeFM_antitox"/>
    <property type="match status" value="1"/>
</dbReference>
<dbReference type="InterPro" id="IPR051416">
    <property type="entry name" value="phD-YefM_TA_antitoxins"/>
</dbReference>
<protein>
    <recommendedName>
        <fullName evidence="2">Antitoxin</fullName>
    </recommendedName>
</protein>
<comment type="similarity">
    <text evidence="1 2">Belongs to the phD/YefM antitoxin family.</text>
</comment>
<reference evidence="4 5" key="1">
    <citation type="submission" date="2018-07" db="EMBL/GenBank/DDBJ databases">
        <title>Genomic Encyclopedia of Type Strains, Phase IV (KMG-IV): sequencing the most valuable type-strain genomes for metagenomic binning, comparative biology and taxonomic classification.</title>
        <authorList>
            <person name="Goeker M."/>
        </authorList>
    </citation>
    <scope>NUCLEOTIDE SEQUENCE [LARGE SCALE GENOMIC DNA]</scope>
    <source>
        <strain evidence="4 5">DSM 21634</strain>
    </source>
</reference>
<dbReference type="NCBIfam" id="TIGR01552">
    <property type="entry name" value="phd_fam"/>
    <property type="match status" value="1"/>
</dbReference>
<evidence type="ECO:0000256" key="1">
    <source>
        <dbReference type="ARBA" id="ARBA00009981"/>
    </source>
</evidence>
<accession>A0A368XFM4</accession>
<dbReference type="EMBL" id="QPJK01000010">
    <property type="protein sequence ID" value="RCW66782.1"/>
    <property type="molecule type" value="Genomic_DNA"/>
</dbReference>
<dbReference type="AlphaFoldDB" id="A0A368XFM4"/>
<evidence type="ECO:0000313" key="4">
    <source>
        <dbReference type="EMBL" id="RCW66782.1"/>
    </source>
</evidence>
<dbReference type="PANTHER" id="PTHR35377">
    <property type="entry name" value="ANTITOXIN VAPB49-RELATED-RELATED"/>
    <property type="match status" value="1"/>
</dbReference>
<feature type="region of interest" description="Disordered" evidence="3">
    <location>
        <begin position="1"/>
        <end position="29"/>
    </location>
</feature>
<keyword evidence="5" id="KW-1185">Reference proteome</keyword>
<proteinExistence type="inferred from homology"/>
<evidence type="ECO:0000313" key="5">
    <source>
        <dbReference type="Proteomes" id="UP000252884"/>
    </source>
</evidence>
<comment type="function">
    <text evidence="2">Antitoxin component of a type II toxin-antitoxin (TA) system.</text>
</comment>
<evidence type="ECO:0000256" key="2">
    <source>
        <dbReference type="RuleBase" id="RU362080"/>
    </source>
</evidence>
<dbReference type="RefSeq" id="WP_245965926.1">
    <property type="nucleotide sequence ID" value="NZ_QPJK01000010.1"/>
</dbReference>
<comment type="caution">
    <text evidence="4">The sequence shown here is derived from an EMBL/GenBank/DDBJ whole genome shotgun (WGS) entry which is preliminary data.</text>
</comment>
<dbReference type="SUPFAM" id="SSF143120">
    <property type="entry name" value="YefM-like"/>
    <property type="match status" value="1"/>
</dbReference>
<dbReference type="PANTHER" id="PTHR35377:SF8">
    <property type="entry name" value="ANTITOXIN VAPB22"/>
    <property type="match status" value="1"/>
</dbReference>
<sequence length="134" mass="14689">MGELIDGAVQQAPQPLRQEGGASGSGMQGIVGHAWRGLTSADKMYRSSKVVQMQTLPLSEFRANASAMLDLVEQGETVRILRHGKPVADLVPVRDSATERVPSWKRKIEPLQIARPDGKTGAQLIIEDREQARY</sequence>
<organism evidence="4 5">
    <name type="scientific">Pseudorhodoferax soli</name>
    <dbReference type="NCBI Taxonomy" id="545864"/>
    <lineage>
        <taxon>Bacteria</taxon>
        <taxon>Pseudomonadati</taxon>
        <taxon>Pseudomonadota</taxon>
        <taxon>Betaproteobacteria</taxon>
        <taxon>Burkholderiales</taxon>
        <taxon>Comamonadaceae</taxon>
    </lineage>
</organism>
<evidence type="ECO:0000256" key="3">
    <source>
        <dbReference type="SAM" id="MobiDB-lite"/>
    </source>
</evidence>
<dbReference type="Proteomes" id="UP000252884">
    <property type="component" value="Unassembled WGS sequence"/>
</dbReference>
<dbReference type="InterPro" id="IPR006442">
    <property type="entry name" value="Antitoxin_Phd/YefM"/>
</dbReference>
<dbReference type="Gene3D" id="3.40.1620.10">
    <property type="entry name" value="YefM-like domain"/>
    <property type="match status" value="1"/>
</dbReference>
<dbReference type="InterPro" id="IPR036165">
    <property type="entry name" value="YefM-like_sf"/>
</dbReference>
<gene>
    <name evidence="4" type="ORF">DES41_110147</name>
</gene>